<dbReference type="Proteomes" id="UP001597393">
    <property type="component" value="Unassembled WGS sequence"/>
</dbReference>
<keyword evidence="2" id="KW-1185">Reference proteome</keyword>
<gene>
    <name evidence="1" type="ORF">ACFSQ3_01040</name>
</gene>
<sequence>MAKAEESKSKGKVVDLHKRVDVVATDKHPFKKDGDKLKVGVLQVDHLKSKGFIK</sequence>
<organism evidence="1 2">
    <name type="scientific">Sphingobacterium corticis</name>
    <dbReference type="NCBI Taxonomy" id="1812823"/>
    <lineage>
        <taxon>Bacteria</taxon>
        <taxon>Pseudomonadati</taxon>
        <taxon>Bacteroidota</taxon>
        <taxon>Sphingobacteriia</taxon>
        <taxon>Sphingobacteriales</taxon>
        <taxon>Sphingobacteriaceae</taxon>
        <taxon>Sphingobacterium</taxon>
    </lineage>
</organism>
<protein>
    <submittedName>
        <fullName evidence="1">Uncharacterized protein</fullName>
    </submittedName>
</protein>
<dbReference type="RefSeq" id="WP_380866728.1">
    <property type="nucleotide sequence ID" value="NZ_JBHUMA010000003.1"/>
</dbReference>
<dbReference type="EMBL" id="JBHUMA010000003">
    <property type="protein sequence ID" value="MFD2597519.1"/>
    <property type="molecule type" value="Genomic_DNA"/>
</dbReference>
<proteinExistence type="predicted"/>
<accession>A0ABW5NEH5</accession>
<comment type="caution">
    <text evidence="1">The sequence shown here is derived from an EMBL/GenBank/DDBJ whole genome shotgun (WGS) entry which is preliminary data.</text>
</comment>
<evidence type="ECO:0000313" key="2">
    <source>
        <dbReference type="Proteomes" id="UP001597393"/>
    </source>
</evidence>
<reference evidence="2" key="1">
    <citation type="journal article" date="2019" name="Int. J. Syst. Evol. Microbiol.">
        <title>The Global Catalogue of Microorganisms (GCM) 10K type strain sequencing project: providing services to taxonomists for standard genome sequencing and annotation.</title>
        <authorList>
            <consortium name="The Broad Institute Genomics Platform"/>
            <consortium name="The Broad Institute Genome Sequencing Center for Infectious Disease"/>
            <person name="Wu L."/>
            <person name="Ma J."/>
        </authorList>
    </citation>
    <scope>NUCLEOTIDE SEQUENCE [LARGE SCALE GENOMIC DNA]</scope>
    <source>
        <strain evidence="2">KCTC 42248</strain>
    </source>
</reference>
<name>A0ABW5NEH5_9SPHI</name>
<evidence type="ECO:0000313" key="1">
    <source>
        <dbReference type="EMBL" id="MFD2597519.1"/>
    </source>
</evidence>